<dbReference type="AlphaFoldDB" id="A0A0D0MQL9"/>
<sequence length="115" mass="13011">MKAKKPYNCGIGPAFEVIGGKWKAVILWELHVQPRRFGELKRLLPDISEKMLIQQLRELETDGLVNREAFHEVPPRVEYSETKLGATLNAALGPLADWGDRYAKRVEAARKKAEG</sequence>
<gene>
    <name evidence="5" type="ORF">RT97_06715</name>
</gene>
<proteinExistence type="predicted"/>
<evidence type="ECO:0000259" key="4">
    <source>
        <dbReference type="PROSITE" id="PS51118"/>
    </source>
</evidence>
<dbReference type="EMBL" id="JXQQ01000012">
    <property type="protein sequence ID" value="KIQ34711.1"/>
    <property type="molecule type" value="Genomic_DNA"/>
</dbReference>
<dbReference type="PROSITE" id="PS51118">
    <property type="entry name" value="HTH_HXLR"/>
    <property type="match status" value="1"/>
</dbReference>
<keyword evidence="3" id="KW-0804">Transcription</keyword>
<dbReference type="InterPro" id="IPR002577">
    <property type="entry name" value="HTH_HxlR"/>
</dbReference>
<dbReference type="PANTHER" id="PTHR33204:SF29">
    <property type="entry name" value="TRANSCRIPTIONAL REGULATOR"/>
    <property type="match status" value="1"/>
</dbReference>
<organism evidence="5 6">
    <name type="scientific">Variovorax paradoxus</name>
    <dbReference type="NCBI Taxonomy" id="34073"/>
    <lineage>
        <taxon>Bacteria</taxon>
        <taxon>Pseudomonadati</taxon>
        <taxon>Pseudomonadota</taxon>
        <taxon>Betaproteobacteria</taxon>
        <taxon>Burkholderiales</taxon>
        <taxon>Comamonadaceae</taxon>
        <taxon>Variovorax</taxon>
    </lineage>
</organism>
<dbReference type="SUPFAM" id="SSF46785">
    <property type="entry name" value="Winged helix' DNA-binding domain"/>
    <property type="match status" value="1"/>
</dbReference>
<comment type="caution">
    <text evidence="5">The sequence shown here is derived from an EMBL/GenBank/DDBJ whole genome shotgun (WGS) entry which is preliminary data.</text>
</comment>
<evidence type="ECO:0000313" key="5">
    <source>
        <dbReference type="EMBL" id="KIQ34711.1"/>
    </source>
</evidence>
<protein>
    <submittedName>
        <fullName evidence="5">HxlR family transcriptional regulator</fullName>
    </submittedName>
</protein>
<accession>A0A0D0MQL9</accession>
<name>A0A0D0MQL9_VARPD</name>
<dbReference type="Proteomes" id="UP000032067">
    <property type="component" value="Unassembled WGS sequence"/>
</dbReference>
<keyword evidence="2" id="KW-0238">DNA-binding</keyword>
<evidence type="ECO:0000313" key="6">
    <source>
        <dbReference type="Proteomes" id="UP000032067"/>
    </source>
</evidence>
<keyword evidence="1" id="KW-0805">Transcription regulation</keyword>
<dbReference type="GO" id="GO:0003677">
    <property type="term" value="F:DNA binding"/>
    <property type="evidence" value="ECO:0007669"/>
    <property type="project" value="UniProtKB-KW"/>
</dbReference>
<dbReference type="InterPro" id="IPR036388">
    <property type="entry name" value="WH-like_DNA-bd_sf"/>
</dbReference>
<reference evidence="5 6" key="1">
    <citation type="submission" date="2014-12" db="EMBL/GenBank/DDBJ databases">
        <title>16Stimator: statistical estimation of ribosomal gene copy numbers from draft genome assemblies.</title>
        <authorList>
            <person name="Perisin M.A."/>
            <person name="Vetter M."/>
            <person name="Gilbert J.A."/>
            <person name="Bergelson J."/>
        </authorList>
    </citation>
    <scope>NUCLEOTIDE SEQUENCE [LARGE SCALE GENOMIC DNA]</scope>
    <source>
        <strain evidence="5 6">MEDvA23</strain>
    </source>
</reference>
<dbReference type="InterPro" id="IPR036390">
    <property type="entry name" value="WH_DNA-bd_sf"/>
</dbReference>
<evidence type="ECO:0000256" key="1">
    <source>
        <dbReference type="ARBA" id="ARBA00023015"/>
    </source>
</evidence>
<dbReference type="PANTHER" id="PTHR33204">
    <property type="entry name" value="TRANSCRIPTIONAL REGULATOR, MARR FAMILY"/>
    <property type="match status" value="1"/>
</dbReference>
<feature type="domain" description="HTH hxlR-type" evidence="4">
    <location>
        <begin position="9"/>
        <end position="107"/>
    </location>
</feature>
<dbReference type="OrthoDB" id="9807069at2"/>
<dbReference type="Pfam" id="PF01638">
    <property type="entry name" value="HxlR"/>
    <property type="match status" value="1"/>
</dbReference>
<evidence type="ECO:0000256" key="3">
    <source>
        <dbReference type="ARBA" id="ARBA00023163"/>
    </source>
</evidence>
<evidence type="ECO:0000256" key="2">
    <source>
        <dbReference type="ARBA" id="ARBA00023125"/>
    </source>
</evidence>
<dbReference type="Gene3D" id="1.10.10.10">
    <property type="entry name" value="Winged helix-like DNA-binding domain superfamily/Winged helix DNA-binding domain"/>
    <property type="match status" value="1"/>
</dbReference>
<dbReference type="RefSeq" id="WP_013542967.1">
    <property type="nucleotide sequence ID" value="NZ_JXQQ01000012.1"/>
</dbReference>